<evidence type="ECO:0000259" key="12">
    <source>
        <dbReference type="Pfam" id="PF03007"/>
    </source>
</evidence>
<evidence type="ECO:0000256" key="7">
    <source>
        <dbReference type="ARBA" id="ARBA00022798"/>
    </source>
</evidence>
<dbReference type="InterPro" id="IPR009721">
    <property type="entry name" value="O-acyltransferase_WSD1_C"/>
</dbReference>
<name>A0A7G1KLW2_9NOCA</name>
<organism evidence="14 15">
    <name type="scientific">Nocardia wallacei</name>
    <dbReference type="NCBI Taxonomy" id="480035"/>
    <lineage>
        <taxon>Bacteria</taxon>
        <taxon>Bacillati</taxon>
        <taxon>Actinomycetota</taxon>
        <taxon>Actinomycetes</taxon>
        <taxon>Mycobacteriales</taxon>
        <taxon>Nocardiaceae</taxon>
        <taxon>Nocardia</taxon>
    </lineage>
</organism>
<evidence type="ECO:0000256" key="6">
    <source>
        <dbReference type="ARBA" id="ARBA00022679"/>
    </source>
</evidence>
<dbReference type="GO" id="GO:0001666">
    <property type="term" value="P:response to hypoxia"/>
    <property type="evidence" value="ECO:0007669"/>
    <property type="project" value="TreeGrafter"/>
</dbReference>
<keyword evidence="15" id="KW-1185">Reference proteome</keyword>
<evidence type="ECO:0000256" key="3">
    <source>
        <dbReference type="ARBA" id="ARBA00009587"/>
    </source>
</evidence>
<reference evidence="14 15" key="1">
    <citation type="submission" date="2020-08" db="EMBL/GenBank/DDBJ databases">
        <title>Genome Sequencing of Nocardia wallacei strain FMUON74 and assembly.</title>
        <authorList>
            <person name="Toyokawa M."/>
            <person name="Uesaka K."/>
        </authorList>
    </citation>
    <scope>NUCLEOTIDE SEQUENCE [LARGE SCALE GENOMIC DNA]</scope>
    <source>
        <strain evidence="14 15">FMUON74</strain>
    </source>
</reference>
<dbReference type="NCBIfam" id="TIGR02946">
    <property type="entry name" value="acyl_WS_DGAT"/>
    <property type="match status" value="1"/>
</dbReference>
<evidence type="ECO:0000256" key="8">
    <source>
        <dbReference type="ARBA" id="ARBA00023098"/>
    </source>
</evidence>
<dbReference type="Pfam" id="PF03007">
    <property type="entry name" value="WS_DGAT_cat"/>
    <property type="match status" value="1"/>
</dbReference>
<evidence type="ECO:0000313" key="14">
    <source>
        <dbReference type="EMBL" id="BCK56040.1"/>
    </source>
</evidence>
<comment type="pathway">
    <text evidence="2">Lipid metabolism.</text>
</comment>
<keyword evidence="6 11" id="KW-0808">Transferase</keyword>
<dbReference type="KEGG" id="nwl:NWFMUON74_38120"/>
<dbReference type="GO" id="GO:0006071">
    <property type="term" value="P:glycerol metabolic process"/>
    <property type="evidence" value="ECO:0007669"/>
    <property type="project" value="UniProtKB-KW"/>
</dbReference>
<accession>A0A7G1KLW2</accession>
<evidence type="ECO:0000256" key="10">
    <source>
        <dbReference type="ARBA" id="ARBA00048109"/>
    </source>
</evidence>
<dbReference type="PANTHER" id="PTHR31650:SF1">
    <property type="entry name" value="WAX ESTER SYNTHASE_DIACYLGLYCEROL ACYLTRANSFERASE 4-RELATED"/>
    <property type="match status" value="1"/>
</dbReference>
<evidence type="ECO:0000256" key="11">
    <source>
        <dbReference type="RuleBase" id="RU361241"/>
    </source>
</evidence>
<comment type="similarity">
    <text evidence="3 11">Belongs to the long-chain O-acyltransferase family.</text>
</comment>
<dbReference type="GO" id="GO:0019432">
    <property type="term" value="P:triglyceride biosynthetic process"/>
    <property type="evidence" value="ECO:0007669"/>
    <property type="project" value="UniProtKB-UniPathway"/>
</dbReference>
<dbReference type="Gene3D" id="3.30.559.10">
    <property type="entry name" value="Chloramphenicol acetyltransferase-like domain"/>
    <property type="match status" value="1"/>
</dbReference>
<keyword evidence="9 11" id="KW-0012">Acyltransferase</keyword>
<evidence type="ECO:0000259" key="13">
    <source>
        <dbReference type="Pfam" id="PF06974"/>
    </source>
</evidence>
<keyword evidence="5 11" id="KW-0444">Lipid biosynthesis</keyword>
<gene>
    <name evidence="14" type="primary">tgs1</name>
    <name evidence="14" type="ORF">NWFMUON74_38120</name>
</gene>
<dbReference type="InterPro" id="IPR023213">
    <property type="entry name" value="CAT-like_dom_sf"/>
</dbReference>
<dbReference type="InterPro" id="IPR014292">
    <property type="entry name" value="Acyl_transf_WS/DGAT"/>
</dbReference>
<dbReference type="GO" id="GO:0005886">
    <property type="term" value="C:plasma membrane"/>
    <property type="evidence" value="ECO:0007669"/>
    <property type="project" value="TreeGrafter"/>
</dbReference>
<feature type="domain" description="O-acyltransferase WSD1-like N-terminal" evidence="12">
    <location>
        <begin position="4"/>
        <end position="250"/>
    </location>
</feature>
<comment type="pathway">
    <text evidence="1 11">Glycerolipid metabolism; triacylglycerol biosynthesis.</text>
</comment>
<dbReference type="UniPathway" id="UPA00282"/>
<dbReference type="GO" id="GO:0004144">
    <property type="term" value="F:diacylglycerol O-acyltransferase activity"/>
    <property type="evidence" value="ECO:0007669"/>
    <property type="project" value="UniProtKB-EC"/>
</dbReference>
<dbReference type="GO" id="GO:0071731">
    <property type="term" value="P:response to nitric oxide"/>
    <property type="evidence" value="ECO:0007669"/>
    <property type="project" value="TreeGrafter"/>
</dbReference>
<dbReference type="SUPFAM" id="SSF52777">
    <property type="entry name" value="CoA-dependent acyltransferases"/>
    <property type="match status" value="1"/>
</dbReference>
<keyword evidence="8 11" id="KW-0443">Lipid metabolism</keyword>
<feature type="domain" description="O-acyltransferase WSD1 C-terminal" evidence="13">
    <location>
        <begin position="293"/>
        <end position="435"/>
    </location>
</feature>
<dbReference type="EMBL" id="AP023396">
    <property type="protein sequence ID" value="BCK56040.1"/>
    <property type="molecule type" value="Genomic_DNA"/>
</dbReference>
<evidence type="ECO:0000256" key="9">
    <source>
        <dbReference type="ARBA" id="ARBA00023315"/>
    </source>
</evidence>
<dbReference type="InterPro" id="IPR045034">
    <property type="entry name" value="O-acyltransferase_WSD1-like"/>
</dbReference>
<dbReference type="GO" id="GO:0051701">
    <property type="term" value="P:biological process involved in interaction with host"/>
    <property type="evidence" value="ECO:0007669"/>
    <property type="project" value="TreeGrafter"/>
</dbReference>
<dbReference type="GeneID" id="80348323"/>
<evidence type="ECO:0000256" key="4">
    <source>
        <dbReference type="ARBA" id="ARBA00013244"/>
    </source>
</evidence>
<comment type="catalytic activity">
    <reaction evidence="10 11">
        <text>an acyl-CoA + a 1,2-diacyl-sn-glycerol = a triacyl-sn-glycerol + CoA</text>
        <dbReference type="Rhea" id="RHEA:10868"/>
        <dbReference type="ChEBI" id="CHEBI:17815"/>
        <dbReference type="ChEBI" id="CHEBI:57287"/>
        <dbReference type="ChEBI" id="CHEBI:58342"/>
        <dbReference type="ChEBI" id="CHEBI:64615"/>
        <dbReference type="EC" id="2.3.1.20"/>
    </reaction>
</comment>
<evidence type="ECO:0000256" key="5">
    <source>
        <dbReference type="ARBA" id="ARBA00022516"/>
    </source>
</evidence>
<protein>
    <recommendedName>
        <fullName evidence="4 11">Diacylglycerol O-acyltransferase</fullName>
        <ecNumber evidence="4 11">2.3.1.20</ecNumber>
    </recommendedName>
</protein>
<dbReference type="RefSeq" id="WP_187683190.1">
    <property type="nucleotide sequence ID" value="NZ_AP023396.1"/>
</dbReference>
<dbReference type="InterPro" id="IPR004255">
    <property type="entry name" value="O-acyltransferase_WSD1_N"/>
</dbReference>
<dbReference type="PANTHER" id="PTHR31650">
    <property type="entry name" value="O-ACYLTRANSFERASE (WSD1-LIKE) FAMILY PROTEIN"/>
    <property type="match status" value="1"/>
</dbReference>
<dbReference type="Pfam" id="PF06974">
    <property type="entry name" value="WS_DGAT_C"/>
    <property type="match status" value="1"/>
</dbReference>
<evidence type="ECO:0000313" key="15">
    <source>
        <dbReference type="Proteomes" id="UP000516173"/>
    </source>
</evidence>
<keyword evidence="7 11" id="KW-0319">Glycerol metabolism</keyword>
<dbReference type="AlphaFoldDB" id="A0A7G1KLW2"/>
<evidence type="ECO:0000256" key="2">
    <source>
        <dbReference type="ARBA" id="ARBA00005189"/>
    </source>
</evidence>
<sequence length="457" mass="49545">MTELSPLDTGFMELEDSDRHISLGIAAAAIIAGPPPSRAEFRAGVDRALRRHRRLRQRVRRSPLDVTAPVWEDDPDFDLGHHIRWTALPGTGDDAAMCELIATELTERLDRDHPLWEAVMVDHLAGDRWAVIVKAHHSMVDGVAGITLFESFCDAAADWPQRGRAPAEPASRGMRQWIGQAVRLPFTAPWAAVRSARTLVPVLLAAVTPTSGTSLNGPIGRQRRYAVARASLTEMREIGAAFGVTINDVAVAALAGAYRRLLAARGERPASGAVRILVPVSVRAVNAKYVLDNRVSAMITRLPTELEDPLERLCAVHDHIARHRSRGEAEAERSLLSLAGLLPSAIVAWTLRTASRVPQRGVAALATNVPGPRRPLRLAGHDVLEIWPCIPVAMRVRTTVAILSYTDRLTFGITADYDSTPDIDVLASGIADEIAVLLDRARRRADGADVGTGKPVG</sequence>
<proteinExistence type="inferred from homology"/>
<dbReference type="EC" id="2.3.1.20" evidence="4 11"/>
<evidence type="ECO:0000256" key="1">
    <source>
        <dbReference type="ARBA" id="ARBA00004771"/>
    </source>
</evidence>
<dbReference type="Proteomes" id="UP000516173">
    <property type="component" value="Chromosome"/>
</dbReference>